<evidence type="ECO:0000313" key="1">
    <source>
        <dbReference type="EMBL" id="VBB06499.1"/>
    </source>
</evidence>
<name>A0A498R5R9_9FIRM</name>
<dbReference type="InterPro" id="IPR023214">
    <property type="entry name" value="HAD_sf"/>
</dbReference>
<gene>
    <name evidence="1" type="ORF">LUCI_1732</name>
</gene>
<dbReference type="InterPro" id="IPR036412">
    <property type="entry name" value="HAD-like_sf"/>
</dbReference>
<organism evidence="1 2">
    <name type="scientific">Lucifera butyrica</name>
    <dbReference type="NCBI Taxonomy" id="1351585"/>
    <lineage>
        <taxon>Bacteria</taxon>
        <taxon>Bacillati</taxon>
        <taxon>Bacillota</taxon>
        <taxon>Negativicutes</taxon>
        <taxon>Veillonellales</taxon>
        <taxon>Veillonellaceae</taxon>
        <taxon>Lucifera</taxon>
    </lineage>
</organism>
<dbReference type="EMBL" id="UPPP01000064">
    <property type="protein sequence ID" value="VBB06499.1"/>
    <property type="molecule type" value="Genomic_DNA"/>
</dbReference>
<reference evidence="1 2" key="1">
    <citation type="submission" date="2018-06" db="EMBL/GenBank/DDBJ databases">
        <authorList>
            <person name="Strepis N."/>
        </authorList>
    </citation>
    <scope>NUCLEOTIDE SEQUENCE [LARGE SCALE GENOMIC DNA]</scope>
    <source>
        <strain evidence="1">LUCI</strain>
    </source>
</reference>
<keyword evidence="2" id="KW-1185">Reference proteome</keyword>
<sequence>MRVKGREYMAGEILSKKWLRRGVILDRTVVLDFDGVIHSYSSGFKGVDVIPDPPVPGIKEAIEKIRKQYRVVVVSTRCFEERGLAAIKEWLDRQEIIVDDVVSHKPPAIVYIDDRAITFDGDAGALPDKIKRFKPWYKKSGNK</sequence>
<dbReference type="Proteomes" id="UP000277811">
    <property type="component" value="Unassembled WGS sequence"/>
</dbReference>
<dbReference type="Gene3D" id="3.40.50.1000">
    <property type="entry name" value="HAD superfamily/HAD-like"/>
    <property type="match status" value="1"/>
</dbReference>
<dbReference type="AlphaFoldDB" id="A0A498R5R9"/>
<evidence type="ECO:0000313" key="2">
    <source>
        <dbReference type="Proteomes" id="UP000277811"/>
    </source>
</evidence>
<dbReference type="SUPFAM" id="SSF56784">
    <property type="entry name" value="HAD-like"/>
    <property type="match status" value="1"/>
</dbReference>
<accession>A0A498R5R9</accession>
<proteinExistence type="predicted"/>
<protein>
    <submittedName>
        <fullName evidence="1">Uncharacterized protein</fullName>
    </submittedName>
</protein>